<keyword evidence="3" id="KW-1185">Reference proteome</keyword>
<feature type="region of interest" description="Disordered" evidence="1">
    <location>
        <begin position="123"/>
        <end position="142"/>
    </location>
</feature>
<gene>
    <name evidence="2" type="ORF">ONZ51_g3145</name>
</gene>
<proteinExistence type="predicted"/>
<sequence>MTESVFTSRVMNAEPERFAVTAASPCVCHARDVRHVWERRKGTSDSEGTPKTNAKKRRRAETKTVALGSIDDSNSSVPSEDNEHRAQASDSPSDDYSEYDPFGFDAGRLEFFLLPEAQSNVLSSTQQARAERDQDDTSIPSRPSVKFTRDTWWDALLAFYAFGRDPMTDTHSVATSRCCAIHRLGPTSVVPVCDILDELHTFAPALALGTLTQSSEVEKGGRGRRRAMKLLDMAHSALQSSLATGWVDIGLAQAGWLILYFEFNSHPMHAWDRLQSALSLLDSLVRLLSLTTLDTGYQHAGIGPLHATPSDECAPHTGMVSMGSFSSFAAAYTVHTSMGLPAQYGHQATQHWNPTSQTFDSVIPDPLYIRQTQYNHIEVPQALHSAGSITNMSYGTDHHQLMSQNPSRGCGCARFSLGHHWPTVREFAPSWAWTPMWPTNVPEAEFKKKECRRLIWASIYMIGSLHAFANKAPGGGVSTLRTFVKEHDSFALLTPSQTLVQAGVLMEADDVWSLTLRLMLLFHSSVRMRVNPTLPSLQRAEFAVRTWLKIDDIERRMQRHTCDMLSHYGFHSVELLLSLRVCVSYEFQRFVPQVTT</sequence>
<dbReference type="AlphaFoldDB" id="A0AAD7U0P2"/>
<evidence type="ECO:0000256" key="1">
    <source>
        <dbReference type="SAM" id="MobiDB-lite"/>
    </source>
</evidence>
<feature type="region of interest" description="Disordered" evidence="1">
    <location>
        <begin position="39"/>
        <end position="97"/>
    </location>
</feature>
<dbReference type="Proteomes" id="UP001215151">
    <property type="component" value="Unassembled WGS sequence"/>
</dbReference>
<protein>
    <recommendedName>
        <fullName evidence="4">Transcription factor domain-containing protein</fullName>
    </recommendedName>
</protein>
<organism evidence="2 3">
    <name type="scientific">Trametes cubensis</name>
    <dbReference type="NCBI Taxonomy" id="1111947"/>
    <lineage>
        <taxon>Eukaryota</taxon>
        <taxon>Fungi</taxon>
        <taxon>Dikarya</taxon>
        <taxon>Basidiomycota</taxon>
        <taxon>Agaricomycotina</taxon>
        <taxon>Agaricomycetes</taxon>
        <taxon>Polyporales</taxon>
        <taxon>Polyporaceae</taxon>
        <taxon>Trametes</taxon>
    </lineage>
</organism>
<accession>A0AAD7U0P2</accession>
<name>A0AAD7U0P2_9APHY</name>
<evidence type="ECO:0000313" key="3">
    <source>
        <dbReference type="Proteomes" id="UP001215151"/>
    </source>
</evidence>
<dbReference type="EMBL" id="JAPEVG010000054">
    <property type="protein sequence ID" value="KAJ8489075.1"/>
    <property type="molecule type" value="Genomic_DNA"/>
</dbReference>
<evidence type="ECO:0008006" key="4">
    <source>
        <dbReference type="Google" id="ProtNLM"/>
    </source>
</evidence>
<comment type="caution">
    <text evidence="2">The sequence shown here is derived from an EMBL/GenBank/DDBJ whole genome shotgun (WGS) entry which is preliminary data.</text>
</comment>
<evidence type="ECO:0000313" key="2">
    <source>
        <dbReference type="EMBL" id="KAJ8489075.1"/>
    </source>
</evidence>
<reference evidence="2" key="1">
    <citation type="submission" date="2022-11" db="EMBL/GenBank/DDBJ databases">
        <title>Genome Sequence of Cubamyces cubensis.</title>
        <authorList>
            <person name="Buettner E."/>
        </authorList>
    </citation>
    <scope>NUCLEOTIDE SEQUENCE</scope>
    <source>
        <strain evidence="2">MPL-01</strain>
    </source>
</reference>